<reference evidence="4 5" key="1">
    <citation type="submission" date="2017-05" db="EMBL/GenBank/DDBJ databases">
        <authorList>
            <person name="Varghese N."/>
            <person name="Submissions S."/>
        </authorList>
    </citation>
    <scope>NUCLEOTIDE SEQUENCE [LARGE SCALE GENOMIC DNA]</scope>
    <source>
        <strain evidence="4 5">DSM 29734</strain>
    </source>
</reference>
<organism evidence="4 5">
    <name type="scientific">Shimia sagamensis</name>
    <dbReference type="NCBI Taxonomy" id="1566352"/>
    <lineage>
        <taxon>Bacteria</taxon>
        <taxon>Pseudomonadati</taxon>
        <taxon>Pseudomonadota</taxon>
        <taxon>Alphaproteobacteria</taxon>
        <taxon>Rhodobacterales</taxon>
        <taxon>Roseobacteraceae</taxon>
    </lineage>
</organism>
<accession>A0ABY1NU99</accession>
<dbReference type="CDD" id="cd04301">
    <property type="entry name" value="NAT_SF"/>
    <property type="match status" value="1"/>
</dbReference>
<dbReference type="InterPro" id="IPR016181">
    <property type="entry name" value="Acyl_CoA_acyltransferase"/>
</dbReference>
<evidence type="ECO:0000259" key="3">
    <source>
        <dbReference type="PROSITE" id="PS51186"/>
    </source>
</evidence>
<dbReference type="Gene3D" id="3.40.630.30">
    <property type="match status" value="1"/>
</dbReference>
<evidence type="ECO:0000256" key="2">
    <source>
        <dbReference type="ARBA" id="ARBA00023315"/>
    </source>
</evidence>
<keyword evidence="1" id="KW-0808">Transferase</keyword>
<gene>
    <name evidence="4" type="ORF">SAMN06265373_103280</name>
</gene>
<dbReference type="InterPro" id="IPR000182">
    <property type="entry name" value="GNAT_dom"/>
</dbReference>
<protein>
    <submittedName>
        <fullName evidence="4">Acetyltransferase (GNAT) domain-containing protein</fullName>
    </submittedName>
</protein>
<evidence type="ECO:0000313" key="4">
    <source>
        <dbReference type="EMBL" id="SMP18480.1"/>
    </source>
</evidence>
<feature type="domain" description="N-acetyltransferase" evidence="3">
    <location>
        <begin position="1"/>
        <end position="162"/>
    </location>
</feature>
<dbReference type="EMBL" id="FXTY01000003">
    <property type="protein sequence ID" value="SMP18480.1"/>
    <property type="molecule type" value="Genomic_DNA"/>
</dbReference>
<dbReference type="RefSeq" id="WP_283425731.1">
    <property type="nucleotide sequence ID" value="NZ_FXTY01000003.1"/>
</dbReference>
<proteinExistence type="predicted"/>
<dbReference type="PROSITE" id="PS51186">
    <property type="entry name" value="GNAT"/>
    <property type="match status" value="1"/>
</dbReference>
<name>A0ABY1NU99_9RHOB</name>
<comment type="caution">
    <text evidence="4">The sequence shown here is derived from an EMBL/GenBank/DDBJ whole genome shotgun (WGS) entry which is preliminary data.</text>
</comment>
<dbReference type="InterPro" id="IPR050832">
    <property type="entry name" value="Bact_Acetyltransf"/>
</dbReference>
<evidence type="ECO:0000256" key="1">
    <source>
        <dbReference type="ARBA" id="ARBA00022679"/>
    </source>
</evidence>
<dbReference type="SUPFAM" id="SSF55729">
    <property type="entry name" value="Acyl-CoA N-acyltransferases (Nat)"/>
    <property type="match status" value="1"/>
</dbReference>
<dbReference type="Pfam" id="PF00583">
    <property type="entry name" value="Acetyltransf_1"/>
    <property type="match status" value="1"/>
</dbReference>
<dbReference type="PANTHER" id="PTHR43877:SF2">
    <property type="entry name" value="AMINOALKYLPHOSPHONATE N-ACETYLTRANSFERASE-RELATED"/>
    <property type="match status" value="1"/>
</dbReference>
<keyword evidence="5" id="KW-1185">Reference proteome</keyword>
<sequence length="163" mass="17294">MIRALTAGNLNAYRSLWLHGLSADPSAFLLTAAEAVATADSALVAKLSAGEVIGAFDSEALVGFVALRRGGPERMRHMADVGPLYVHPSARRRGLARALLDAAVDAALQMGVLQLELCVDSQNLGAQVLYQACGFEQIGLRPRSVIVDGVARNDLLMLRQLDA</sequence>
<evidence type="ECO:0000313" key="5">
    <source>
        <dbReference type="Proteomes" id="UP001157961"/>
    </source>
</evidence>
<keyword evidence="2" id="KW-0012">Acyltransferase</keyword>
<dbReference type="Proteomes" id="UP001157961">
    <property type="component" value="Unassembled WGS sequence"/>
</dbReference>
<dbReference type="PANTHER" id="PTHR43877">
    <property type="entry name" value="AMINOALKYLPHOSPHONATE N-ACETYLTRANSFERASE-RELATED-RELATED"/>
    <property type="match status" value="1"/>
</dbReference>